<feature type="transmembrane region" description="Helical" evidence="1">
    <location>
        <begin position="217"/>
        <end position="236"/>
    </location>
</feature>
<proteinExistence type="predicted"/>
<gene>
    <name evidence="3" type="ORF">B296_00026092</name>
</gene>
<evidence type="ECO:0000259" key="2">
    <source>
        <dbReference type="PROSITE" id="PS51379"/>
    </source>
</evidence>
<feature type="domain" description="4Fe-4S ferredoxin-type" evidence="2">
    <location>
        <begin position="99"/>
        <end position="128"/>
    </location>
</feature>
<dbReference type="Pfam" id="PF25160">
    <property type="entry name" value="LdpA_Fe-S-bd"/>
    <property type="match status" value="1"/>
</dbReference>
<evidence type="ECO:0000313" key="4">
    <source>
        <dbReference type="Proteomes" id="UP000287651"/>
    </source>
</evidence>
<dbReference type="AlphaFoldDB" id="A0A426ZUP4"/>
<dbReference type="InterPro" id="IPR017900">
    <property type="entry name" value="4Fe4S_Fe_S_CS"/>
</dbReference>
<protein>
    <recommendedName>
        <fullName evidence="2">4Fe-4S ferredoxin-type domain-containing protein</fullName>
    </recommendedName>
</protein>
<dbReference type="PROSITE" id="PS00198">
    <property type="entry name" value="4FE4S_FER_1"/>
    <property type="match status" value="1"/>
</dbReference>
<organism evidence="3 4">
    <name type="scientific">Ensete ventricosum</name>
    <name type="common">Abyssinian banana</name>
    <name type="synonym">Musa ensete</name>
    <dbReference type="NCBI Taxonomy" id="4639"/>
    <lineage>
        <taxon>Eukaryota</taxon>
        <taxon>Viridiplantae</taxon>
        <taxon>Streptophyta</taxon>
        <taxon>Embryophyta</taxon>
        <taxon>Tracheophyta</taxon>
        <taxon>Spermatophyta</taxon>
        <taxon>Magnoliopsida</taxon>
        <taxon>Liliopsida</taxon>
        <taxon>Zingiberales</taxon>
        <taxon>Musaceae</taxon>
        <taxon>Ensete</taxon>
    </lineage>
</organism>
<dbReference type="PROSITE" id="PS51379">
    <property type="entry name" value="4FE4S_FER_2"/>
    <property type="match status" value="1"/>
</dbReference>
<sequence>MICSDPGGRLRSVKTLVRSTVKIPHPSHLPHPIESLPDEPVVNAVKEGIDAAMSIAMVNRPWVMISVNDDKEDLHFRKAGIALKFDPEDCPSDCPRPCEKGGVITERCYGCGRCFPICPYDKISGYRVVPNVIGPLSERVPSSARYDRCKRATSPHSFSPRSPCAEKKSPHKALARSPYVQRRFLLPVIAKDSPHEAPRSSWEMDRDPGEQRRISRFSHFFSLFFSLFFFFPWLILPNSSRRRSKSTVTG</sequence>
<dbReference type="InterPro" id="IPR017896">
    <property type="entry name" value="4Fe4S_Fe-S-bd"/>
</dbReference>
<dbReference type="SUPFAM" id="SSF54862">
    <property type="entry name" value="4Fe-4S ferredoxins"/>
    <property type="match status" value="1"/>
</dbReference>
<dbReference type="EMBL" id="AMZH03004955">
    <property type="protein sequence ID" value="RRT67680.1"/>
    <property type="molecule type" value="Genomic_DNA"/>
</dbReference>
<comment type="caution">
    <text evidence="3">The sequence shown here is derived from an EMBL/GenBank/DDBJ whole genome shotgun (WGS) entry which is preliminary data.</text>
</comment>
<reference evidence="3 4" key="1">
    <citation type="journal article" date="2014" name="Agronomy (Basel)">
        <title>A Draft Genome Sequence for Ensete ventricosum, the Drought-Tolerant Tree Against Hunger.</title>
        <authorList>
            <person name="Harrison J."/>
            <person name="Moore K.A."/>
            <person name="Paszkiewicz K."/>
            <person name="Jones T."/>
            <person name="Grant M."/>
            <person name="Ambacheew D."/>
            <person name="Muzemil S."/>
            <person name="Studholme D.J."/>
        </authorList>
    </citation>
    <scope>NUCLEOTIDE SEQUENCE [LARGE SCALE GENOMIC DNA]</scope>
</reference>
<accession>A0A426ZUP4</accession>
<keyword evidence="1" id="KW-0472">Membrane</keyword>
<dbReference type="Proteomes" id="UP000287651">
    <property type="component" value="Unassembled WGS sequence"/>
</dbReference>
<evidence type="ECO:0000256" key="1">
    <source>
        <dbReference type="SAM" id="Phobius"/>
    </source>
</evidence>
<name>A0A426ZUP4_ENSVE</name>
<keyword evidence="1" id="KW-1133">Transmembrane helix</keyword>
<keyword evidence="1" id="KW-0812">Transmembrane</keyword>
<dbReference type="InterPro" id="IPR057431">
    <property type="entry name" value="LdpA_Fe-S-bd"/>
</dbReference>
<evidence type="ECO:0000313" key="3">
    <source>
        <dbReference type="EMBL" id="RRT67680.1"/>
    </source>
</evidence>